<evidence type="ECO:0000256" key="8">
    <source>
        <dbReference type="ARBA" id="ARBA00022771"/>
    </source>
</evidence>
<accession>A0A183BG80</accession>
<feature type="domain" description="Zinc finger double-stranded RNA binding" evidence="16">
    <location>
        <begin position="5"/>
        <end position="29"/>
    </location>
</feature>
<dbReference type="InterPro" id="IPR036236">
    <property type="entry name" value="Znf_C2H2_sf"/>
</dbReference>
<evidence type="ECO:0000256" key="5">
    <source>
        <dbReference type="ARBA" id="ARBA00022473"/>
    </source>
</evidence>
<evidence type="ECO:0000256" key="12">
    <source>
        <dbReference type="ARBA" id="ARBA00023242"/>
    </source>
</evidence>
<dbReference type="AlphaFoldDB" id="A0A183BG80"/>
<dbReference type="PANTHER" id="PTHR13278">
    <property type="entry name" value="ZINC FINGER PROTEIN 830"/>
    <property type="match status" value="1"/>
</dbReference>
<evidence type="ECO:0000256" key="13">
    <source>
        <dbReference type="ARBA" id="ARBA00023306"/>
    </source>
</evidence>
<evidence type="ECO:0000256" key="15">
    <source>
        <dbReference type="SAM" id="MobiDB-lite"/>
    </source>
</evidence>
<reference evidence="18" key="1">
    <citation type="submission" date="2016-06" db="UniProtKB">
        <authorList>
            <consortium name="WormBaseParasite"/>
        </authorList>
    </citation>
    <scope>IDENTIFICATION</scope>
</reference>
<protein>
    <recommendedName>
        <fullName evidence="3">Zinc finger protein 830</fullName>
    </recommendedName>
    <alternativeName>
        <fullName evidence="14">Coiled-coil domain-containing protein 16</fullName>
    </alternativeName>
</protein>
<dbReference type="GO" id="GO:0003676">
    <property type="term" value="F:nucleic acid binding"/>
    <property type="evidence" value="ECO:0007669"/>
    <property type="project" value="InterPro"/>
</dbReference>
<dbReference type="GO" id="GO:0033314">
    <property type="term" value="P:mitotic DNA replication checkpoint signaling"/>
    <property type="evidence" value="ECO:0007669"/>
    <property type="project" value="TreeGrafter"/>
</dbReference>
<keyword evidence="11" id="KW-0175">Coiled coil</keyword>
<dbReference type="Pfam" id="PF23406">
    <property type="entry name" value="ZNF380_CC"/>
    <property type="match status" value="1"/>
</dbReference>
<dbReference type="GO" id="GO:0033260">
    <property type="term" value="P:nuclear DNA replication"/>
    <property type="evidence" value="ECO:0007669"/>
    <property type="project" value="TreeGrafter"/>
</dbReference>
<evidence type="ECO:0000256" key="2">
    <source>
        <dbReference type="ARBA" id="ARBA00004324"/>
    </source>
</evidence>
<dbReference type="Pfam" id="PF12171">
    <property type="entry name" value="zf-C2H2_jaz"/>
    <property type="match status" value="1"/>
</dbReference>
<feature type="domain" description="ZNF380 coiled-coil" evidence="17">
    <location>
        <begin position="125"/>
        <end position="161"/>
    </location>
</feature>
<keyword evidence="4" id="KW-0158">Chromosome</keyword>
<feature type="compositionally biased region" description="Low complexity" evidence="15">
    <location>
        <begin position="79"/>
        <end position="102"/>
    </location>
</feature>
<evidence type="ECO:0000256" key="6">
    <source>
        <dbReference type="ARBA" id="ARBA00022618"/>
    </source>
</evidence>
<evidence type="ECO:0000256" key="4">
    <source>
        <dbReference type="ARBA" id="ARBA00022454"/>
    </source>
</evidence>
<keyword evidence="7" id="KW-0479">Metal-binding</keyword>
<evidence type="ECO:0000256" key="3">
    <source>
        <dbReference type="ARBA" id="ARBA00017358"/>
    </source>
</evidence>
<keyword evidence="5" id="KW-0217">Developmental protein</keyword>
<feature type="compositionally biased region" description="Basic and acidic residues" evidence="15">
    <location>
        <begin position="111"/>
        <end position="121"/>
    </location>
</feature>
<dbReference type="InterPro" id="IPR022755">
    <property type="entry name" value="Znf_C2H2_jaz"/>
</dbReference>
<proteinExistence type="predicted"/>
<dbReference type="GO" id="GO:0005681">
    <property type="term" value="C:spliceosomal complex"/>
    <property type="evidence" value="ECO:0007669"/>
    <property type="project" value="InterPro"/>
</dbReference>
<keyword evidence="13" id="KW-0131">Cell cycle</keyword>
<dbReference type="GO" id="GO:0044773">
    <property type="term" value="P:mitotic DNA damage checkpoint signaling"/>
    <property type="evidence" value="ECO:0007669"/>
    <property type="project" value="TreeGrafter"/>
</dbReference>
<keyword evidence="12" id="KW-0539">Nucleus</keyword>
<dbReference type="Gene3D" id="3.30.160.60">
    <property type="entry name" value="Classic Zinc Finger"/>
    <property type="match status" value="1"/>
</dbReference>
<comment type="subcellular location">
    <subcellularLocation>
        <location evidence="1">Chromosome</location>
    </subcellularLocation>
    <subcellularLocation>
        <location evidence="2">Nucleus speckle</location>
    </subcellularLocation>
</comment>
<evidence type="ECO:0000256" key="7">
    <source>
        <dbReference type="ARBA" id="ARBA00022723"/>
    </source>
</evidence>
<dbReference type="WBParaSite" id="ECPE_0001826501-mRNA-1">
    <property type="protein sequence ID" value="ECPE_0001826501-mRNA-1"/>
    <property type="gene ID" value="ECPE_0001826501"/>
</dbReference>
<dbReference type="InterPro" id="IPR040050">
    <property type="entry name" value="ZNF830-like"/>
</dbReference>
<keyword evidence="8" id="KW-0863">Zinc-finger</keyword>
<organism evidence="18">
    <name type="scientific">Echinostoma caproni</name>
    <dbReference type="NCBI Taxonomy" id="27848"/>
    <lineage>
        <taxon>Eukaryota</taxon>
        <taxon>Metazoa</taxon>
        <taxon>Spiralia</taxon>
        <taxon>Lophotrochozoa</taxon>
        <taxon>Platyhelminthes</taxon>
        <taxon>Trematoda</taxon>
        <taxon>Digenea</taxon>
        <taxon>Plagiorchiida</taxon>
        <taxon>Echinostomata</taxon>
        <taxon>Echinostomatoidea</taxon>
        <taxon>Echinostomatidae</taxon>
        <taxon>Echinostoma</taxon>
    </lineage>
</organism>
<evidence type="ECO:0000259" key="16">
    <source>
        <dbReference type="Pfam" id="PF12171"/>
    </source>
</evidence>
<keyword evidence="6" id="KW-0132">Cell division</keyword>
<keyword evidence="10" id="KW-0862">Zinc</keyword>
<dbReference type="SUPFAM" id="SSF57667">
    <property type="entry name" value="beta-beta-alpha zinc fingers"/>
    <property type="match status" value="1"/>
</dbReference>
<feature type="region of interest" description="Disordered" evidence="15">
    <location>
        <begin position="79"/>
        <end position="124"/>
    </location>
</feature>
<evidence type="ECO:0000256" key="9">
    <source>
        <dbReference type="ARBA" id="ARBA00022776"/>
    </source>
</evidence>
<dbReference type="GO" id="GO:0008270">
    <property type="term" value="F:zinc ion binding"/>
    <property type="evidence" value="ECO:0007669"/>
    <property type="project" value="UniProtKB-KW"/>
</dbReference>
<keyword evidence="9" id="KW-0498">Mitosis</keyword>
<evidence type="ECO:0000256" key="11">
    <source>
        <dbReference type="ARBA" id="ARBA00023054"/>
    </source>
</evidence>
<evidence type="ECO:0000256" key="14">
    <source>
        <dbReference type="ARBA" id="ARBA00030672"/>
    </source>
</evidence>
<evidence type="ECO:0000259" key="17">
    <source>
        <dbReference type="Pfam" id="PF23406"/>
    </source>
</evidence>
<dbReference type="InterPro" id="IPR059039">
    <property type="entry name" value="ZNF380_CC"/>
</dbReference>
<dbReference type="PANTHER" id="PTHR13278:SF0">
    <property type="entry name" value="ZINC FINGER PROTEIN 830"/>
    <property type="match status" value="1"/>
</dbReference>
<sequence>LGRISCIVCGIQIKSEHAWNAHIISKTHKQNEAREAQVALKRSMEDAPVQLSVLTKRSKPDGDKIVPLAGREISISQTQITSQTTLPSASSSPPPTAAKIPTDTAALGEKNPTEKTRDDLSGSKLPEGFFDDRYKDAKVRNVPYRDKLIEEMEVFQKEMISLEKVMWPFLSAGTDCCTRARTHTQ</sequence>
<name>A0A183BG80_9TREM</name>
<evidence type="ECO:0000313" key="18">
    <source>
        <dbReference type="WBParaSite" id="ECPE_0001826501-mRNA-1"/>
    </source>
</evidence>
<evidence type="ECO:0000256" key="1">
    <source>
        <dbReference type="ARBA" id="ARBA00004286"/>
    </source>
</evidence>
<evidence type="ECO:0000256" key="10">
    <source>
        <dbReference type="ARBA" id="ARBA00022833"/>
    </source>
</evidence>